<evidence type="ECO:0000313" key="2">
    <source>
        <dbReference type="EMBL" id="KAJ4435540.1"/>
    </source>
</evidence>
<keyword evidence="3" id="KW-1185">Reference proteome</keyword>
<feature type="region of interest" description="Disordered" evidence="1">
    <location>
        <begin position="35"/>
        <end position="67"/>
    </location>
</feature>
<dbReference type="Proteomes" id="UP001148838">
    <property type="component" value="Unassembled WGS sequence"/>
</dbReference>
<dbReference type="EMBL" id="JAJSOF020000023">
    <property type="protein sequence ID" value="KAJ4435540.1"/>
    <property type="molecule type" value="Genomic_DNA"/>
</dbReference>
<reference evidence="2 3" key="1">
    <citation type="journal article" date="2022" name="Allergy">
        <title>Genome assembly and annotation of Periplaneta americana reveal a comprehensive cockroach allergen profile.</title>
        <authorList>
            <person name="Wang L."/>
            <person name="Xiong Q."/>
            <person name="Saelim N."/>
            <person name="Wang L."/>
            <person name="Nong W."/>
            <person name="Wan A.T."/>
            <person name="Shi M."/>
            <person name="Liu X."/>
            <person name="Cao Q."/>
            <person name="Hui J.H.L."/>
            <person name="Sookrung N."/>
            <person name="Leung T.F."/>
            <person name="Tungtrongchitr A."/>
            <person name="Tsui S.K.W."/>
        </authorList>
    </citation>
    <scope>NUCLEOTIDE SEQUENCE [LARGE SCALE GENOMIC DNA]</scope>
    <source>
        <strain evidence="2">PWHHKU_190912</strain>
    </source>
</reference>
<protein>
    <submittedName>
        <fullName evidence="2">Uncharacterized protein</fullName>
    </submittedName>
</protein>
<gene>
    <name evidence="2" type="ORF">ANN_18156</name>
</gene>
<name>A0ABQ8SQ23_PERAM</name>
<sequence length="240" mass="28193">MKYTDTRKRAPTIFSTHNSILNTYSLTLHYERTLTGNKRRQDQQRPVPKMTQNKSKHVNKRPQLVPPDLLLSLQESHKPKSSYDPRGKSPMESNPVIVEAMEDLTLFSKKLKVRVYKTVILPVVLHGCETWTLTLREEQRLMMFENKHVSRNTYRVLVERPEAKRPLGRPRRRWEDNKFLYSASSYDERVMERRKFSPAPGFEPGFSALRADALSTKPRRIQPRRRLESSQIKLHLLGSL</sequence>
<evidence type="ECO:0000313" key="3">
    <source>
        <dbReference type="Proteomes" id="UP001148838"/>
    </source>
</evidence>
<organism evidence="2 3">
    <name type="scientific">Periplaneta americana</name>
    <name type="common">American cockroach</name>
    <name type="synonym">Blatta americana</name>
    <dbReference type="NCBI Taxonomy" id="6978"/>
    <lineage>
        <taxon>Eukaryota</taxon>
        <taxon>Metazoa</taxon>
        <taxon>Ecdysozoa</taxon>
        <taxon>Arthropoda</taxon>
        <taxon>Hexapoda</taxon>
        <taxon>Insecta</taxon>
        <taxon>Pterygota</taxon>
        <taxon>Neoptera</taxon>
        <taxon>Polyneoptera</taxon>
        <taxon>Dictyoptera</taxon>
        <taxon>Blattodea</taxon>
        <taxon>Blattoidea</taxon>
        <taxon>Blattidae</taxon>
        <taxon>Blattinae</taxon>
        <taxon>Periplaneta</taxon>
    </lineage>
</organism>
<comment type="caution">
    <text evidence="2">The sequence shown here is derived from an EMBL/GenBank/DDBJ whole genome shotgun (WGS) entry which is preliminary data.</text>
</comment>
<proteinExistence type="predicted"/>
<accession>A0ABQ8SQ23</accession>
<evidence type="ECO:0000256" key="1">
    <source>
        <dbReference type="SAM" id="MobiDB-lite"/>
    </source>
</evidence>